<dbReference type="PATRIC" id="fig|742737.3.peg.1672"/>
<dbReference type="SUPFAM" id="SSF56112">
    <property type="entry name" value="Protein kinase-like (PK-like)"/>
    <property type="match status" value="1"/>
</dbReference>
<proteinExistence type="inferred from homology"/>
<sequence length="331" mass="37940">MNFQHMEAYCGAGEAGLACYGLEKDCVLRLMHCSENATFLVAEKSGGRARGVMRVSRPGYHTLAETEAEVRWLEQIVAEGTAVIPRPIRCLDGQAVARVQAEGQEYHLVLSEYLEGEAPDPEHGGRGFPWFRKIGETAARLHRQTMEWKESRDLCRPVWDWEAVLGVDGLFGNWRLCREITGEERAVLEETCEEIKRHLMWYGRTEQNFGLIHSDLRAANLLVEGEMLKVLDFDDCGFGWHLFDLAASFSFIEDRPEIARWTEEWLEGYTGVLELGRRDYEMIPTFLMARRIQLLAWITSHDDSEPVRVYEKGFAENTLRMAGEYLGKNRG</sequence>
<evidence type="ECO:0000256" key="1">
    <source>
        <dbReference type="ARBA" id="ARBA00038240"/>
    </source>
</evidence>
<dbReference type="HOGENOM" id="CLU_044821_2_0_9"/>
<dbReference type="OrthoDB" id="4030632at2"/>
<dbReference type="InterPro" id="IPR011009">
    <property type="entry name" value="Kinase-like_dom_sf"/>
</dbReference>
<dbReference type="EMBL" id="ADLN01000026">
    <property type="protein sequence ID" value="EHI60354.1"/>
    <property type="molecule type" value="Genomic_DNA"/>
</dbReference>
<dbReference type="GO" id="GO:0004413">
    <property type="term" value="F:homoserine kinase activity"/>
    <property type="evidence" value="ECO:0007669"/>
    <property type="project" value="TreeGrafter"/>
</dbReference>
<gene>
    <name evidence="3" type="ORF">HMPREF9473_01651</name>
</gene>
<evidence type="ECO:0000259" key="2">
    <source>
        <dbReference type="Pfam" id="PF01636"/>
    </source>
</evidence>
<dbReference type="GO" id="GO:0009088">
    <property type="term" value="P:threonine biosynthetic process"/>
    <property type="evidence" value="ECO:0007669"/>
    <property type="project" value="TreeGrafter"/>
</dbReference>
<feature type="domain" description="Aminoglycoside phosphotransferase" evidence="2">
    <location>
        <begin position="35"/>
        <end position="270"/>
    </location>
</feature>
<accession>G5IDU4</accession>
<evidence type="ECO:0000313" key="3">
    <source>
        <dbReference type="EMBL" id="EHI60354.1"/>
    </source>
</evidence>
<comment type="similarity">
    <text evidence="1">Belongs to the pseudomonas-type ThrB family.</text>
</comment>
<reference evidence="3 4" key="1">
    <citation type="submission" date="2011-08" db="EMBL/GenBank/DDBJ databases">
        <title>The Genome Sequence of Clostridium hathewayi WAL-18680.</title>
        <authorList>
            <consortium name="The Broad Institute Genome Sequencing Platform"/>
            <person name="Earl A."/>
            <person name="Ward D."/>
            <person name="Feldgarden M."/>
            <person name="Gevers D."/>
            <person name="Finegold S.M."/>
            <person name="Summanen P.H."/>
            <person name="Molitoris D.R."/>
            <person name="Song M."/>
            <person name="Daigneault M."/>
            <person name="Allen-Vercoe E."/>
            <person name="Young S.K."/>
            <person name="Zeng Q."/>
            <person name="Gargeya S."/>
            <person name="Fitzgerald M."/>
            <person name="Haas B."/>
            <person name="Abouelleil A."/>
            <person name="Alvarado L."/>
            <person name="Arachchi H.M."/>
            <person name="Berlin A."/>
            <person name="Brown A."/>
            <person name="Chapman S.B."/>
            <person name="Chen Z."/>
            <person name="Dunbar C."/>
            <person name="Freedman E."/>
            <person name="Gearin G."/>
            <person name="Gellesch M."/>
            <person name="Goldberg J."/>
            <person name="Griggs A."/>
            <person name="Gujja S."/>
            <person name="Heiman D."/>
            <person name="Howarth C."/>
            <person name="Larson L."/>
            <person name="Lui A."/>
            <person name="MacDonald P.J.P."/>
            <person name="Montmayeur A."/>
            <person name="Murphy C."/>
            <person name="Neiman D."/>
            <person name="Pearson M."/>
            <person name="Priest M."/>
            <person name="Roberts A."/>
            <person name="Saif S."/>
            <person name="Shea T."/>
            <person name="Shenoy N."/>
            <person name="Sisk P."/>
            <person name="Stolte C."/>
            <person name="Sykes S."/>
            <person name="Wortman J."/>
            <person name="Nusbaum C."/>
            <person name="Birren B."/>
        </authorList>
    </citation>
    <scope>NUCLEOTIDE SEQUENCE [LARGE SCALE GENOMIC DNA]</scope>
    <source>
        <strain evidence="3 4">WAL-18680</strain>
    </source>
</reference>
<name>G5IDU4_9FIRM</name>
<dbReference type="Pfam" id="PF01636">
    <property type="entry name" value="APH"/>
    <property type="match status" value="1"/>
</dbReference>
<dbReference type="Proteomes" id="UP000005384">
    <property type="component" value="Unassembled WGS sequence"/>
</dbReference>
<dbReference type="PANTHER" id="PTHR21064:SF6">
    <property type="entry name" value="AMINOGLYCOSIDE PHOSPHOTRANSFERASE DOMAIN-CONTAINING PROTEIN"/>
    <property type="match status" value="1"/>
</dbReference>
<organism evidence="3 4">
    <name type="scientific">Hungatella hathewayi WAL-18680</name>
    <dbReference type="NCBI Taxonomy" id="742737"/>
    <lineage>
        <taxon>Bacteria</taxon>
        <taxon>Bacillati</taxon>
        <taxon>Bacillota</taxon>
        <taxon>Clostridia</taxon>
        <taxon>Lachnospirales</taxon>
        <taxon>Lachnospiraceae</taxon>
        <taxon>Hungatella</taxon>
    </lineage>
</organism>
<dbReference type="InterPro" id="IPR002575">
    <property type="entry name" value="Aminoglycoside_PTrfase"/>
</dbReference>
<dbReference type="RefSeq" id="WP_006779634.1">
    <property type="nucleotide sequence ID" value="NZ_CP040506.1"/>
</dbReference>
<dbReference type="PANTHER" id="PTHR21064">
    <property type="entry name" value="AMINOGLYCOSIDE PHOSPHOTRANSFERASE DOMAIN-CONTAINING PROTEIN-RELATED"/>
    <property type="match status" value="1"/>
</dbReference>
<dbReference type="Gene3D" id="3.90.1200.10">
    <property type="match status" value="1"/>
</dbReference>
<protein>
    <recommendedName>
        <fullName evidence="2">Aminoglycoside phosphotransferase domain-containing protein</fullName>
    </recommendedName>
</protein>
<dbReference type="AlphaFoldDB" id="G5IDU4"/>
<keyword evidence="4" id="KW-1185">Reference proteome</keyword>
<dbReference type="InterPro" id="IPR050249">
    <property type="entry name" value="Pseudomonas-type_ThrB"/>
</dbReference>
<comment type="caution">
    <text evidence="3">The sequence shown here is derived from an EMBL/GenBank/DDBJ whole genome shotgun (WGS) entry which is preliminary data.</text>
</comment>
<evidence type="ECO:0000313" key="4">
    <source>
        <dbReference type="Proteomes" id="UP000005384"/>
    </source>
</evidence>